<keyword evidence="8 14" id="KW-0520">NAD</keyword>
<dbReference type="GO" id="GO:0008839">
    <property type="term" value="F:4-hydroxy-tetrahydrodipicolinate reductase"/>
    <property type="evidence" value="ECO:0007669"/>
    <property type="project" value="UniProtKB-UniRule"/>
</dbReference>
<evidence type="ECO:0000256" key="8">
    <source>
        <dbReference type="ARBA" id="ARBA00023027"/>
    </source>
</evidence>
<evidence type="ECO:0000256" key="4">
    <source>
        <dbReference type="ARBA" id="ARBA00022605"/>
    </source>
</evidence>
<feature type="binding site" evidence="14">
    <location>
        <begin position="9"/>
        <end position="14"/>
    </location>
    <ligand>
        <name>NAD(+)</name>
        <dbReference type="ChEBI" id="CHEBI:57540"/>
    </ligand>
</feature>
<sequence>MTLRIAVVGAGGRMGRQLIQAVSEANDVILGAAFERPGSSLVGVDVGELAGIGKLGIAISDDLISQKDQFDLLIDFTRPEGTLNHLQFCVEHHKKIVIGTTGFDEAGKRDIQQAAQKIPVVFASNFSVGVNLVFKLLEKAAKVMGDYCDIEIIEAHHRHKVDAPSGTALSMGEHIAKTLGRDLKTHGVFTREGITGERKPDEIGFATIRASDIVGEHSVWFADIGERVEIAHKATSRMTFAKGAVRAAKWLVNKENGLFDMTDVLDLNNL</sequence>
<protein>
    <recommendedName>
        <fullName evidence="11 14">4-hydroxy-tetrahydrodipicolinate reductase</fullName>
        <shortName evidence="14">HTPA reductase</shortName>
        <ecNumber evidence="11 14">1.17.1.8</ecNumber>
    </recommendedName>
</protein>
<feature type="binding site" evidence="14">
    <location>
        <position position="35"/>
    </location>
    <ligand>
        <name>NAD(+)</name>
        <dbReference type="ChEBI" id="CHEBI:57540"/>
    </ligand>
</feature>
<comment type="subcellular location">
    <subcellularLocation>
        <location evidence="1 14">Cytoplasm</location>
    </subcellularLocation>
</comment>
<dbReference type="Gene3D" id="3.30.360.10">
    <property type="entry name" value="Dihydrodipicolinate Reductase, domain 2"/>
    <property type="match status" value="1"/>
</dbReference>
<dbReference type="PROSITE" id="PS01298">
    <property type="entry name" value="DAPB"/>
    <property type="match status" value="1"/>
</dbReference>
<keyword evidence="4 14" id="KW-0028">Amino-acid biosynthesis</keyword>
<feature type="domain" description="Dihydrodipicolinate reductase C-terminal" evidence="16">
    <location>
        <begin position="129"/>
        <end position="265"/>
    </location>
</feature>
<dbReference type="FunFam" id="3.40.50.720:FF:000048">
    <property type="entry name" value="4-hydroxy-tetrahydrodipicolinate reductase"/>
    <property type="match status" value="1"/>
</dbReference>
<dbReference type="Pfam" id="PF05173">
    <property type="entry name" value="DapB_C"/>
    <property type="match status" value="1"/>
</dbReference>
<keyword evidence="7 14" id="KW-0560">Oxidoreductase</keyword>
<evidence type="ECO:0000256" key="14">
    <source>
        <dbReference type="HAMAP-Rule" id="MF_00102"/>
    </source>
</evidence>
<comment type="similarity">
    <text evidence="2 14">Belongs to the DapB family.</text>
</comment>
<dbReference type="InterPro" id="IPR000846">
    <property type="entry name" value="DapB_N"/>
</dbReference>
<comment type="caution">
    <text evidence="14">Was originally thought to be a dihydrodipicolinate reductase (DHDPR), catalyzing the conversion of dihydrodipicolinate to tetrahydrodipicolinate. However, it was shown in E.coli that the substrate of the enzymatic reaction is not dihydrodipicolinate (DHDP) but in fact (2S,4S)-4-hydroxy-2,3,4,5-tetrahydrodipicolinic acid (HTPA), the product released by the DapA-catalyzed reaction.</text>
</comment>
<evidence type="ECO:0000256" key="7">
    <source>
        <dbReference type="ARBA" id="ARBA00023002"/>
    </source>
</evidence>
<dbReference type="EC" id="1.17.1.8" evidence="11 14"/>
<dbReference type="InterPro" id="IPR022664">
    <property type="entry name" value="DapB_N_CS"/>
</dbReference>
<dbReference type="PANTHER" id="PTHR20836">
    <property type="entry name" value="DIHYDRODIPICOLINATE REDUCTASE"/>
    <property type="match status" value="1"/>
</dbReference>
<comment type="subunit">
    <text evidence="14">Homotetramer.</text>
</comment>
<name>A0A379ETE9_9PAST</name>
<evidence type="ECO:0000313" key="18">
    <source>
        <dbReference type="Proteomes" id="UP000254704"/>
    </source>
</evidence>
<evidence type="ECO:0000256" key="5">
    <source>
        <dbReference type="ARBA" id="ARBA00022857"/>
    </source>
</evidence>
<gene>
    <name evidence="14 17" type="primary">dapB</name>
    <name evidence="17" type="ORF">NCTC11621_00718</name>
</gene>
<dbReference type="InterPro" id="IPR036291">
    <property type="entry name" value="NAD(P)-bd_dom_sf"/>
</dbReference>
<comment type="catalytic activity">
    <reaction evidence="12 14">
        <text>(S)-2,3,4,5-tetrahydrodipicolinate + NADP(+) + H2O = (2S,4S)-4-hydroxy-2,3,4,5-tetrahydrodipicolinate + NADPH + H(+)</text>
        <dbReference type="Rhea" id="RHEA:35331"/>
        <dbReference type="ChEBI" id="CHEBI:15377"/>
        <dbReference type="ChEBI" id="CHEBI:15378"/>
        <dbReference type="ChEBI" id="CHEBI:16845"/>
        <dbReference type="ChEBI" id="CHEBI:57783"/>
        <dbReference type="ChEBI" id="CHEBI:58349"/>
        <dbReference type="ChEBI" id="CHEBI:67139"/>
        <dbReference type="EC" id="1.17.1.8"/>
    </reaction>
</comment>
<keyword evidence="6 14" id="KW-0220">Diaminopimelate biosynthesis</keyword>
<feature type="active site" description="Proton donor" evidence="14">
    <location>
        <position position="160"/>
    </location>
</feature>
<dbReference type="GO" id="GO:0019877">
    <property type="term" value="P:diaminopimelate biosynthetic process"/>
    <property type="evidence" value="ECO:0007669"/>
    <property type="project" value="UniProtKB-UniRule"/>
</dbReference>
<dbReference type="GO" id="GO:0005829">
    <property type="term" value="C:cytosol"/>
    <property type="evidence" value="ECO:0007669"/>
    <property type="project" value="TreeGrafter"/>
</dbReference>
<dbReference type="HAMAP" id="MF_00102">
    <property type="entry name" value="DapB"/>
    <property type="match status" value="1"/>
</dbReference>
<keyword evidence="5 14" id="KW-0521">NADP</keyword>
<dbReference type="SUPFAM" id="SSF51735">
    <property type="entry name" value="NAD(P)-binding Rossmann-fold domains"/>
    <property type="match status" value="1"/>
</dbReference>
<dbReference type="EMBL" id="UGTV01000015">
    <property type="protein sequence ID" value="SUC09698.1"/>
    <property type="molecule type" value="Genomic_DNA"/>
</dbReference>
<dbReference type="UniPathway" id="UPA00034">
    <property type="reaction ID" value="UER00018"/>
</dbReference>
<dbReference type="PIRSF" id="PIRSF000161">
    <property type="entry name" value="DHPR"/>
    <property type="match status" value="1"/>
</dbReference>
<feature type="binding site" evidence="14">
    <location>
        <position position="157"/>
    </location>
    <ligand>
        <name>(S)-2,3,4,5-tetrahydrodipicolinate</name>
        <dbReference type="ChEBI" id="CHEBI:16845"/>
    </ligand>
</feature>
<dbReference type="FunFam" id="3.30.360.10:FF:000004">
    <property type="entry name" value="4-hydroxy-tetrahydrodipicolinate reductase"/>
    <property type="match status" value="1"/>
</dbReference>
<comment type="pathway">
    <text evidence="10 14">Amino-acid biosynthesis; L-lysine biosynthesis via DAP pathway; (S)-tetrahydrodipicolinate from L-aspartate: step 4/4.</text>
</comment>
<dbReference type="Proteomes" id="UP000254704">
    <property type="component" value="Unassembled WGS sequence"/>
</dbReference>
<dbReference type="NCBIfam" id="TIGR00036">
    <property type="entry name" value="dapB"/>
    <property type="match status" value="1"/>
</dbReference>
<dbReference type="GO" id="GO:0016726">
    <property type="term" value="F:oxidoreductase activity, acting on CH or CH2 groups, NAD or NADP as acceptor"/>
    <property type="evidence" value="ECO:0007669"/>
    <property type="project" value="UniProtKB-UniRule"/>
</dbReference>
<dbReference type="AlphaFoldDB" id="A0A379ETE9"/>
<evidence type="ECO:0000256" key="9">
    <source>
        <dbReference type="ARBA" id="ARBA00023154"/>
    </source>
</evidence>
<evidence type="ECO:0000256" key="3">
    <source>
        <dbReference type="ARBA" id="ARBA00022490"/>
    </source>
</evidence>
<evidence type="ECO:0000259" key="15">
    <source>
        <dbReference type="Pfam" id="PF01113"/>
    </source>
</evidence>
<feature type="binding site" evidence="14">
    <location>
        <begin position="166"/>
        <end position="167"/>
    </location>
    <ligand>
        <name>(S)-2,3,4,5-tetrahydrodipicolinate</name>
        <dbReference type="ChEBI" id="CHEBI:16845"/>
    </ligand>
</feature>
<evidence type="ECO:0000256" key="2">
    <source>
        <dbReference type="ARBA" id="ARBA00006642"/>
    </source>
</evidence>
<evidence type="ECO:0000256" key="1">
    <source>
        <dbReference type="ARBA" id="ARBA00004496"/>
    </source>
</evidence>
<dbReference type="GO" id="GO:0051287">
    <property type="term" value="F:NAD binding"/>
    <property type="evidence" value="ECO:0007669"/>
    <property type="project" value="UniProtKB-UniRule"/>
</dbReference>
<keyword evidence="9 14" id="KW-0457">Lysine biosynthesis</keyword>
<feature type="domain" description="Dihydrodipicolinate reductase N-terminal" evidence="15">
    <location>
        <begin position="4"/>
        <end position="126"/>
    </location>
</feature>
<organism evidence="17 18">
    <name type="scientific">Pasteurella canis</name>
    <dbReference type="NCBI Taxonomy" id="753"/>
    <lineage>
        <taxon>Bacteria</taxon>
        <taxon>Pseudomonadati</taxon>
        <taxon>Pseudomonadota</taxon>
        <taxon>Gammaproteobacteria</taxon>
        <taxon>Pasteurellales</taxon>
        <taxon>Pasteurellaceae</taxon>
        <taxon>Pasteurella</taxon>
    </lineage>
</organism>
<evidence type="ECO:0000256" key="11">
    <source>
        <dbReference type="ARBA" id="ARBA00038983"/>
    </source>
</evidence>
<keyword evidence="3 14" id="KW-0963">Cytoplasm</keyword>
<dbReference type="CDD" id="cd02274">
    <property type="entry name" value="DHDPR_N"/>
    <property type="match status" value="1"/>
</dbReference>
<evidence type="ECO:0000256" key="13">
    <source>
        <dbReference type="ARBA" id="ARBA00049396"/>
    </source>
</evidence>
<comment type="function">
    <text evidence="14">Catalyzes the conversion of 4-hydroxy-tetrahydrodipicolinate (HTPA) to tetrahydrodipicolinate.</text>
</comment>
<evidence type="ECO:0000256" key="10">
    <source>
        <dbReference type="ARBA" id="ARBA00037922"/>
    </source>
</evidence>
<accession>A0A379ETE9</accession>
<feature type="binding site" evidence="14">
    <location>
        <begin position="123"/>
        <end position="126"/>
    </location>
    <ligand>
        <name>NAD(+)</name>
        <dbReference type="ChEBI" id="CHEBI:57540"/>
    </ligand>
</feature>
<proteinExistence type="inferred from homology"/>
<feature type="binding site" evidence="14">
    <location>
        <position position="36"/>
    </location>
    <ligand>
        <name>NADP(+)</name>
        <dbReference type="ChEBI" id="CHEBI:58349"/>
    </ligand>
</feature>
<dbReference type="InterPro" id="IPR022663">
    <property type="entry name" value="DapB_C"/>
</dbReference>
<evidence type="ECO:0000256" key="6">
    <source>
        <dbReference type="ARBA" id="ARBA00022915"/>
    </source>
</evidence>
<dbReference type="Gene3D" id="3.40.50.720">
    <property type="entry name" value="NAD(P)-binding Rossmann-like Domain"/>
    <property type="match status" value="1"/>
</dbReference>
<comment type="catalytic activity">
    <reaction evidence="13 14">
        <text>(S)-2,3,4,5-tetrahydrodipicolinate + NAD(+) + H2O = (2S,4S)-4-hydroxy-2,3,4,5-tetrahydrodipicolinate + NADH + H(+)</text>
        <dbReference type="Rhea" id="RHEA:35323"/>
        <dbReference type="ChEBI" id="CHEBI:15377"/>
        <dbReference type="ChEBI" id="CHEBI:15378"/>
        <dbReference type="ChEBI" id="CHEBI:16845"/>
        <dbReference type="ChEBI" id="CHEBI:57540"/>
        <dbReference type="ChEBI" id="CHEBI:57945"/>
        <dbReference type="ChEBI" id="CHEBI:67139"/>
        <dbReference type="EC" id="1.17.1.8"/>
    </reaction>
</comment>
<dbReference type="Pfam" id="PF01113">
    <property type="entry name" value="DapB_N"/>
    <property type="match status" value="1"/>
</dbReference>
<dbReference type="PANTHER" id="PTHR20836:SF0">
    <property type="entry name" value="4-HYDROXY-TETRAHYDRODIPICOLINATE REDUCTASE 1, CHLOROPLASTIC-RELATED"/>
    <property type="match status" value="1"/>
</dbReference>
<dbReference type="SUPFAM" id="SSF55347">
    <property type="entry name" value="Glyceraldehyde-3-phosphate dehydrogenase-like, C-terminal domain"/>
    <property type="match status" value="1"/>
</dbReference>
<evidence type="ECO:0000256" key="12">
    <source>
        <dbReference type="ARBA" id="ARBA00049080"/>
    </source>
</evidence>
<dbReference type="InterPro" id="IPR023940">
    <property type="entry name" value="DHDPR_bac"/>
</dbReference>
<evidence type="ECO:0000259" key="16">
    <source>
        <dbReference type="Pfam" id="PF05173"/>
    </source>
</evidence>
<feature type="active site" description="Proton donor/acceptor" evidence="14">
    <location>
        <position position="156"/>
    </location>
</feature>
<feature type="binding site" evidence="14">
    <location>
        <begin position="99"/>
        <end position="101"/>
    </location>
    <ligand>
        <name>NAD(+)</name>
        <dbReference type="ChEBI" id="CHEBI:57540"/>
    </ligand>
</feature>
<reference evidence="17 18" key="1">
    <citation type="submission" date="2018-06" db="EMBL/GenBank/DDBJ databases">
        <authorList>
            <consortium name="Pathogen Informatics"/>
            <person name="Doyle S."/>
        </authorList>
    </citation>
    <scope>NUCLEOTIDE SEQUENCE [LARGE SCALE GENOMIC DNA]</scope>
    <source>
        <strain evidence="17 18">NCTC11621</strain>
    </source>
</reference>
<dbReference type="GO" id="GO:0050661">
    <property type="term" value="F:NADP binding"/>
    <property type="evidence" value="ECO:0007669"/>
    <property type="project" value="UniProtKB-UniRule"/>
</dbReference>
<evidence type="ECO:0000313" key="17">
    <source>
        <dbReference type="EMBL" id="SUC09698.1"/>
    </source>
</evidence>
<dbReference type="GO" id="GO:0009089">
    <property type="term" value="P:lysine biosynthetic process via diaminopimelate"/>
    <property type="evidence" value="ECO:0007669"/>
    <property type="project" value="UniProtKB-UniRule"/>
</dbReference>
<dbReference type="RefSeq" id="WP_115322614.1">
    <property type="nucleotide sequence ID" value="NZ_UGTV01000015.1"/>
</dbReference>